<evidence type="ECO:0000313" key="1">
    <source>
        <dbReference type="EMBL" id="AXC09917.1"/>
    </source>
</evidence>
<reference evidence="1 2" key="1">
    <citation type="journal article" date="2018" name="Front. Microbiol.">
        <title>Hydrolytic Capabilities as a Key to Environmental Success: Chitinolytic and Cellulolytic Acidobacteria From Acidic Sub-arctic Soils and Boreal Peatlands.</title>
        <authorList>
            <person name="Belova S.E."/>
            <person name="Ravin N.V."/>
            <person name="Pankratov T.A."/>
            <person name="Rakitin A.L."/>
            <person name="Ivanova A.A."/>
            <person name="Beletsky A.V."/>
            <person name="Mardanov A.V."/>
            <person name="Sinninghe Damste J.S."/>
            <person name="Dedysh S.N."/>
        </authorList>
    </citation>
    <scope>NUCLEOTIDE SEQUENCE [LARGE SCALE GENOMIC DNA]</scope>
    <source>
        <strain evidence="1 2">SBC82</strain>
    </source>
</reference>
<keyword evidence="2" id="KW-1185">Reference proteome</keyword>
<gene>
    <name evidence="1" type="ORF">ACPOL_0542</name>
</gene>
<protein>
    <submittedName>
        <fullName evidence="1">Uncharacterized protein</fullName>
    </submittedName>
</protein>
<dbReference type="KEGG" id="abas:ACPOL_0542"/>
<dbReference type="AlphaFoldDB" id="A0A2Z5FTS1"/>
<proteinExistence type="predicted"/>
<sequence length="203" mass="22896">MEAINEARFQVFRPKIDWELRRSLGITLKEFHDRFLPPADFDIMAEKFGMQAIRGTPLNISCIVGGFTAENTMFFCAKGIEHIQSESSPGVHAIGSGSILGMSQLNKRGQNLAFGLARTVFHIHEAMLEAQKEKTVGPPTNYLVVMKSQPMMYVPKESPLLARWVDFYHDRETGGLDSEESNFAIQREMLPAQMPPYDKEFPG</sequence>
<organism evidence="1 2">
    <name type="scientific">Acidisarcina polymorpha</name>
    <dbReference type="NCBI Taxonomy" id="2211140"/>
    <lineage>
        <taxon>Bacteria</taxon>
        <taxon>Pseudomonadati</taxon>
        <taxon>Acidobacteriota</taxon>
        <taxon>Terriglobia</taxon>
        <taxon>Terriglobales</taxon>
        <taxon>Acidobacteriaceae</taxon>
        <taxon>Acidisarcina</taxon>
    </lineage>
</organism>
<accession>A0A2Z5FTS1</accession>
<dbReference type="Proteomes" id="UP000253606">
    <property type="component" value="Chromosome"/>
</dbReference>
<evidence type="ECO:0000313" key="2">
    <source>
        <dbReference type="Proteomes" id="UP000253606"/>
    </source>
</evidence>
<dbReference type="EMBL" id="CP030840">
    <property type="protein sequence ID" value="AXC09917.1"/>
    <property type="molecule type" value="Genomic_DNA"/>
</dbReference>
<name>A0A2Z5FTS1_9BACT</name>